<dbReference type="AlphaFoldDB" id="B2XX53"/>
<accession>B2XX53</accession>
<keyword evidence="4" id="KW-0496">Mitochondrion</keyword>
<dbReference type="InterPro" id="IPR035987">
    <property type="entry name" value="Ribosomal_uS8_sf"/>
</dbReference>
<dbReference type="EMBL" id="EU275726">
    <property type="protein sequence ID" value="ABX45175.1"/>
    <property type="molecule type" value="Genomic_DNA"/>
</dbReference>
<dbReference type="GO" id="GO:1990904">
    <property type="term" value="C:ribonucleoprotein complex"/>
    <property type="evidence" value="ECO:0007669"/>
    <property type="project" value="UniProtKB-KW"/>
</dbReference>
<dbReference type="Pfam" id="PF00410">
    <property type="entry name" value="Ribosomal_S8"/>
    <property type="match status" value="1"/>
</dbReference>
<evidence type="ECO:0000256" key="2">
    <source>
        <dbReference type="ARBA" id="ARBA00022980"/>
    </source>
</evidence>
<keyword evidence="3" id="KW-0687">Ribonucleoprotein</keyword>
<evidence type="ECO:0000313" key="4">
    <source>
        <dbReference type="EMBL" id="ABX45175.1"/>
    </source>
</evidence>
<sequence>MKNLLLNNFASLKTSHLSKLTSVYMYVNGASLNLLKIFEKEGLIRGFKYVDTTKGLLCVYLKYMPTGNSVIKDLLCVSTTKRRLYLKSKQLSKINDTLNLYFISNKKGDYILNQASVKQLGLGGEVKYIVKVNNLNHNLRELLKK</sequence>
<proteinExistence type="inferred from homology"/>
<name>B2XX53_HETPA</name>
<protein>
    <submittedName>
        <fullName evidence="4">Ribosomal protein S8</fullName>
    </submittedName>
</protein>
<organism evidence="4">
    <name type="scientific">Heterostelium pallidum</name>
    <name type="common">Cellular slime mold</name>
    <name type="synonym">Polysphondylium pallidum</name>
    <dbReference type="NCBI Taxonomy" id="13642"/>
    <lineage>
        <taxon>Eukaryota</taxon>
        <taxon>Amoebozoa</taxon>
        <taxon>Evosea</taxon>
        <taxon>Eumycetozoa</taxon>
        <taxon>Dictyostelia</taxon>
        <taxon>Acytosteliales</taxon>
        <taxon>Acytosteliaceae</taxon>
        <taxon>Heterostelium</taxon>
    </lineage>
</organism>
<dbReference type="GO" id="GO:0006412">
    <property type="term" value="P:translation"/>
    <property type="evidence" value="ECO:0007669"/>
    <property type="project" value="InterPro"/>
</dbReference>
<dbReference type="GO" id="GO:0005840">
    <property type="term" value="C:ribosome"/>
    <property type="evidence" value="ECO:0007669"/>
    <property type="project" value="UniProtKB-KW"/>
</dbReference>
<gene>
    <name evidence="4" type="primary">rps8</name>
</gene>
<evidence type="ECO:0000256" key="3">
    <source>
        <dbReference type="ARBA" id="ARBA00023274"/>
    </source>
</evidence>
<geneLocation type="mitochondrion" evidence="4"/>
<dbReference type="SUPFAM" id="SSF56047">
    <property type="entry name" value="Ribosomal protein S8"/>
    <property type="match status" value="1"/>
</dbReference>
<reference evidence="4" key="1">
    <citation type="journal article" date="2008" name="Mol. Biol. Evol.">
        <title>Mitochondrial genome evolution in the social amoebae.</title>
        <authorList>
            <person name="Heidel A.J."/>
            <person name="Gloeckner G."/>
        </authorList>
    </citation>
    <scope>NUCLEOTIDE SEQUENCE</scope>
    <source>
        <strain evidence="4">PN500</strain>
    </source>
</reference>
<keyword evidence="2 4" id="KW-0689">Ribosomal protein</keyword>
<evidence type="ECO:0000256" key="1">
    <source>
        <dbReference type="ARBA" id="ARBA00006471"/>
    </source>
</evidence>
<dbReference type="InterPro" id="IPR000630">
    <property type="entry name" value="Ribosomal_uS8"/>
</dbReference>
<dbReference type="Gene3D" id="3.30.1490.10">
    <property type="match status" value="1"/>
</dbReference>
<comment type="similarity">
    <text evidence="1">Belongs to the universal ribosomal protein uS8 family.</text>
</comment>
<dbReference type="GO" id="GO:0003735">
    <property type="term" value="F:structural constituent of ribosome"/>
    <property type="evidence" value="ECO:0007669"/>
    <property type="project" value="InterPro"/>
</dbReference>